<gene>
    <name evidence="1" type="ORF">ET464_13680</name>
</gene>
<organism evidence="1 2">
    <name type="scientific">Paenibacillus protaetiae</name>
    <dbReference type="NCBI Taxonomy" id="2509456"/>
    <lineage>
        <taxon>Bacteria</taxon>
        <taxon>Bacillati</taxon>
        <taxon>Bacillota</taxon>
        <taxon>Bacilli</taxon>
        <taxon>Bacillales</taxon>
        <taxon>Paenibacillaceae</taxon>
        <taxon>Paenibacillus</taxon>
    </lineage>
</organism>
<accession>A0A4P6EYF7</accession>
<dbReference type="EMBL" id="CP035492">
    <property type="protein sequence ID" value="QAY67293.1"/>
    <property type="molecule type" value="Genomic_DNA"/>
</dbReference>
<name>A0A4P6EYF7_9BACL</name>
<dbReference type="AlphaFoldDB" id="A0A4P6EYF7"/>
<evidence type="ECO:0000313" key="1">
    <source>
        <dbReference type="EMBL" id="QAY67293.1"/>
    </source>
</evidence>
<dbReference type="RefSeq" id="WP_129441761.1">
    <property type="nucleotide sequence ID" value="NZ_CP035492.1"/>
</dbReference>
<evidence type="ECO:0000313" key="2">
    <source>
        <dbReference type="Proteomes" id="UP000293568"/>
    </source>
</evidence>
<reference evidence="1 2" key="1">
    <citation type="submission" date="2019-01" db="EMBL/GenBank/DDBJ databases">
        <title>Genome sequencing of strain FW100M-2.</title>
        <authorList>
            <person name="Heo J."/>
            <person name="Kim S.-J."/>
            <person name="Kim J.-S."/>
            <person name="Hong S.-B."/>
            <person name="Kwon S.-W."/>
        </authorList>
    </citation>
    <scope>NUCLEOTIDE SEQUENCE [LARGE SCALE GENOMIC DNA]</scope>
    <source>
        <strain evidence="1 2">FW100M-2</strain>
    </source>
</reference>
<sequence length="168" mass="19339">MQKITEQDVVIYYTSLVTQECKAAYKGLELEDRIAEGTFAIIHAIRTYRTHHGSFKEYMLSQVKLILKQKNKEAWAMRKPESIISLDAPLTPHSVSATLNDVLRADPYDDTLFDVNCFTDQLSRMEKQVISLMLEDRNINKVATRLGIPILQVQDVLESIQSKYRAYL</sequence>
<keyword evidence="2" id="KW-1185">Reference proteome</keyword>
<protein>
    <submittedName>
        <fullName evidence="1">RNA polymerase subunit sigma-70</fullName>
    </submittedName>
</protein>
<proteinExistence type="predicted"/>
<dbReference type="Proteomes" id="UP000293568">
    <property type="component" value="Chromosome"/>
</dbReference>
<dbReference type="OrthoDB" id="2599535at2"/>
<dbReference type="KEGG" id="pprt:ET464_13680"/>